<dbReference type="InterPro" id="IPR000945">
    <property type="entry name" value="DBH-like"/>
</dbReference>
<reference evidence="6 7" key="1">
    <citation type="journal article" date="2023" name="Sci. Data">
        <title>Genome assembly of the Korean intertidal mud-creeper Batillaria attramentaria.</title>
        <authorList>
            <person name="Patra A.K."/>
            <person name="Ho P.T."/>
            <person name="Jun S."/>
            <person name="Lee S.J."/>
            <person name="Kim Y."/>
            <person name="Won Y.J."/>
        </authorList>
    </citation>
    <scope>NUCLEOTIDE SEQUENCE [LARGE SCALE GENOMIC DNA]</scope>
    <source>
        <strain evidence="6">Wonlab-2016</strain>
    </source>
</reference>
<keyword evidence="7" id="KW-1185">Reference proteome</keyword>
<dbReference type="InterPro" id="IPR014784">
    <property type="entry name" value="Cu2_ascorb_mOase-like_C"/>
</dbReference>
<evidence type="ECO:0000256" key="2">
    <source>
        <dbReference type="ARBA" id="ARBA00023180"/>
    </source>
</evidence>
<dbReference type="InterPro" id="IPR000323">
    <property type="entry name" value="Cu2_ascorb_mOase_N"/>
</dbReference>
<accession>A0ABD0JPL6</accession>
<protein>
    <submittedName>
        <fullName evidence="6">Uncharacterized protein</fullName>
    </submittedName>
</protein>
<name>A0ABD0JPL6_9CAEN</name>
<dbReference type="InterPro" id="IPR036939">
    <property type="entry name" value="Cu2_ascorb_mOase_N_sf"/>
</dbReference>
<dbReference type="PANTHER" id="PTHR10157:SF23">
    <property type="entry name" value="MOXD1 HOMOLOG 1"/>
    <property type="match status" value="1"/>
</dbReference>
<feature type="signal peptide" evidence="3">
    <location>
        <begin position="1"/>
        <end position="20"/>
    </location>
</feature>
<dbReference type="Proteomes" id="UP001519460">
    <property type="component" value="Unassembled WGS sequence"/>
</dbReference>
<feature type="domain" description="Copper type II ascorbate-dependent monooxygenase C-terminal" evidence="5">
    <location>
        <begin position="179"/>
        <end position="312"/>
    </location>
</feature>
<evidence type="ECO:0000259" key="5">
    <source>
        <dbReference type="Pfam" id="PF03712"/>
    </source>
</evidence>
<evidence type="ECO:0000256" key="3">
    <source>
        <dbReference type="SAM" id="SignalP"/>
    </source>
</evidence>
<feature type="chain" id="PRO_5044810177" evidence="3">
    <location>
        <begin position="21"/>
        <end position="488"/>
    </location>
</feature>
<dbReference type="AlphaFoldDB" id="A0ABD0JPL6"/>
<sequence length="488" mass="54049">LQVCCVLLTVFCLPLLCVSGQECQGITSAVVHIMPIQLPTTQIPAKVSSRKCVNLRFSPPSNTSDLDHRLIALSVISPTPSNFVKRMLLYGCEGERPDVSVHDCVDRIDMGQCQVIGSWTPGVLVDCFHDNTGIPFGKNGFVSLTLEVQWKNPGGVSDQQDNPGLNLFFTPQLRQFDSSTLKLGNEYVQIPPRSPASDVTSSCTSTCTRSLFQKDIFVTAAISHMNDMATSQQVVLYRGGKPVQKLLNARLNVSPGSHMAKFAEPVQVKPGDVIKTTCRYSSLNKTTTTFNTNAAPHEHETCYAYLRFYPAQAAASRRPTCVSWRSVLACDPATERGCSSKEREKFRNENLPNTKAYTTISSKCPIFGPCTEECKAAILDAARREKCMGNPESWFQVKTTILTQNQFGRHFLSAVSSCELAIYKELSRRKTDPERKQPAKKLSRKRGRVMRRKFVCSVASSLTDVYMSAAHSCLLFLMTLILKLSGMT</sequence>
<dbReference type="InterPro" id="IPR008977">
    <property type="entry name" value="PHM/PNGase_F_dom_sf"/>
</dbReference>
<evidence type="ECO:0000313" key="7">
    <source>
        <dbReference type="Proteomes" id="UP001519460"/>
    </source>
</evidence>
<evidence type="ECO:0000259" key="4">
    <source>
        <dbReference type="Pfam" id="PF01082"/>
    </source>
</evidence>
<keyword evidence="2" id="KW-0325">Glycoprotein</keyword>
<comment type="caution">
    <text evidence="6">The sequence shown here is derived from an EMBL/GenBank/DDBJ whole genome shotgun (WGS) entry which is preliminary data.</text>
</comment>
<dbReference type="Pfam" id="PF03712">
    <property type="entry name" value="Cu2_monoox_C"/>
    <property type="match status" value="1"/>
</dbReference>
<dbReference type="InterPro" id="IPR024548">
    <property type="entry name" value="Cu2_monoox_C"/>
</dbReference>
<dbReference type="Gene3D" id="2.60.120.230">
    <property type="match status" value="1"/>
</dbReference>
<evidence type="ECO:0000313" key="6">
    <source>
        <dbReference type="EMBL" id="KAK7476595.1"/>
    </source>
</evidence>
<dbReference type="PANTHER" id="PTHR10157">
    <property type="entry name" value="DOPAMINE BETA HYDROXYLASE RELATED"/>
    <property type="match status" value="1"/>
</dbReference>
<dbReference type="EMBL" id="JACVVK020000371">
    <property type="protein sequence ID" value="KAK7476595.1"/>
    <property type="molecule type" value="Genomic_DNA"/>
</dbReference>
<proteinExistence type="predicted"/>
<dbReference type="Gene3D" id="2.60.120.310">
    <property type="entry name" value="Copper type II, ascorbate-dependent monooxygenase, N-terminal domain"/>
    <property type="match status" value="1"/>
</dbReference>
<feature type="non-terminal residue" evidence="6">
    <location>
        <position position="1"/>
    </location>
</feature>
<organism evidence="6 7">
    <name type="scientific">Batillaria attramentaria</name>
    <dbReference type="NCBI Taxonomy" id="370345"/>
    <lineage>
        <taxon>Eukaryota</taxon>
        <taxon>Metazoa</taxon>
        <taxon>Spiralia</taxon>
        <taxon>Lophotrochozoa</taxon>
        <taxon>Mollusca</taxon>
        <taxon>Gastropoda</taxon>
        <taxon>Caenogastropoda</taxon>
        <taxon>Sorbeoconcha</taxon>
        <taxon>Cerithioidea</taxon>
        <taxon>Batillariidae</taxon>
        <taxon>Batillaria</taxon>
    </lineage>
</organism>
<feature type="domain" description="Copper type II ascorbate-dependent monooxygenase N-terminal" evidence="4">
    <location>
        <begin position="36"/>
        <end position="154"/>
    </location>
</feature>
<dbReference type="Pfam" id="PF01082">
    <property type="entry name" value="Cu2_monooxygen"/>
    <property type="match status" value="1"/>
</dbReference>
<keyword evidence="3" id="KW-0732">Signal</keyword>
<dbReference type="SUPFAM" id="SSF49742">
    <property type="entry name" value="PHM/PNGase F"/>
    <property type="match status" value="2"/>
</dbReference>
<evidence type="ECO:0000256" key="1">
    <source>
        <dbReference type="ARBA" id="ARBA00023157"/>
    </source>
</evidence>
<gene>
    <name evidence="6" type="ORF">BaRGS_00032141</name>
</gene>
<keyword evidence="1" id="KW-1015">Disulfide bond</keyword>